<evidence type="ECO:0000313" key="3">
    <source>
        <dbReference type="Proteomes" id="UP001597063"/>
    </source>
</evidence>
<proteinExistence type="predicted"/>
<protein>
    <submittedName>
        <fullName evidence="2">Uncharacterized protein</fullName>
    </submittedName>
</protein>
<organism evidence="2 3">
    <name type="scientific">Actinomadura fibrosa</name>
    <dbReference type="NCBI Taxonomy" id="111802"/>
    <lineage>
        <taxon>Bacteria</taxon>
        <taxon>Bacillati</taxon>
        <taxon>Actinomycetota</taxon>
        <taxon>Actinomycetes</taxon>
        <taxon>Streptosporangiales</taxon>
        <taxon>Thermomonosporaceae</taxon>
        <taxon>Actinomadura</taxon>
    </lineage>
</organism>
<accession>A0ABW2XQ47</accession>
<comment type="caution">
    <text evidence="2">The sequence shown here is derived from an EMBL/GenBank/DDBJ whole genome shotgun (WGS) entry which is preliminary data.</text>
</comment>
<evidence type="ECO:0000313" key="2">
    <source>
        <dbReference type="EMBL" id="MFD0686396.1"/>
    </source>
</evidence>
<sequence>MTSPETTPRPGDQLASTACATRVIVVRAPAGGGPVVACGGSPMVPAASAPPRPAGGGADAGAGPGTGPGTVVGKRYVDAAGTLELLCTAAGTGELTCDGVPMTLKTAKPLPASD</sequence>
<name>A0ABW2XQ47_9ACTN</name>
<dbReference type="RefSeq" id="WP_378323078.1">
    <property type="nucleotide sequence ID" value="NZ_JBHTGP010000010.1"/>
</dbReference>
<evidence type="ECO:0000256" key="1">
    <source>
        <dbReference type="SAM" id="MobiDB-lite"/>
    </source>
</evidence>
<feature type="region of interest" description="Disordered" evidence="1">
    <location>
        <begin position="45"/>
        <end position="68"/>
    </location>
</feature>
<gene>
    <name evidence="2" type="ORF">ACFQZM_17985</name>
</gene>
<reference evidence="3" key="1">
    <citation type="journal article" date="2019" name="Int. J. Syst. Evol. Microbiol.">
        <title>The Global Catalogue of Microorganisms (GCM) 10K type strain sequencing project: providing services to taxonomists for standard genome sequencing and annotation.</title>
        <authorList>
            <consortium name="The Broad Institute Genomics Platform"/>
            <consortium name="The Broad Institute Genome Sequencing Center for Infectious Disease"/>
            <person name="Wu L."/>
            <person name="Ma J."/>
        </authorList>
    </citation>
    <scope>NUCLEOTIDE SEQUENCE [LARGE SCALE GENOMIC DNA]</scope>
    <source>
        <strain evidence="3">JCM 9371</strain>
    </source>
</reference>
<feature type="compositionally biased region" description="Gly residues" evidence="1">
    <location>
        <begin position="54"/>
        <end position="68"/>
    </location>
</feature>
<keyword evidence="3" id="KW-1185">Reference proteome</keyword>
<dbReference type="Proteomes" id="UP001597063">
    <property type="component" value="Unassembled WGS sequence"/>
</dbReference>
<dbReference type="EMBL" id="JBHTGP010000010">
    <property type="protein sequence ID" value="MFD0686396.1"/>
    <property type="molecule type" value="Genomic_DNA"/>
</dbReference>